<name>A0A8H3LG38_9GLOM</name>
<evidence type="ECO:0000256" key="1">
    <source>
        <dbReference type="ARBA" id="ARBA00022679"/>
    </source>
</evidence>
<evidence type="ECO:0000256" key="3">
    <source>
        <dbReference type="ARBA" id="ARBA00022777"/>
    </source>
</evidence>
<feature type="domain" description="Protein kinase" evidence="5">
    <location>
        <begin position="36"/>
        <end position="302"/>
    </location>
</feature>
<dbReference type="PANTHER" id="PTHR44329:SF288">
    <property type="entry name" value="MITOGEN-ACTIVATED PROTEIN KINASE KINASE KINASE 20"/>
    <property type="match status" value="1"/>
</dbReference>
<dbReference type="Gene3D" id="1.10.510.10">
    <property type="entry name" value="Transferase(Phosphotransferase) domain 1"/>
    <property type="match status" value="3"/>
</dbReference>
<dbReference type="InterPro" id="IPR011009">
    <property type="entry name" value="Kinase-like_dom_sf"/>
</dbReference>
<evidence type="ECO:0000313" key="7">
    <source>
        <dbReference type="Proteomes" id="UP000615446"/>
    </source>
</evidence>
<evidence type="ECO:0000256" key="2">
    <source>
        <dbReference type="ARBA" id="ARBA00022741"/>
    </source>
</evidence>
<dbReference type="SUPFAM" id="SSF56112">
    <property type="entry name" value="Protein kinase-like (PK-like)"/>
    <property type="match status" value="3"/>
</dbReference>
<dbReference type="GO" id="GO:0005524">
    <property type="term" value="F:ATP binding"/>
    <property type="evidence" value="ECO:0007669"/>
    <property type="project" value="UniProtKB-KW"/>
</dbReference>
<dbReference type="Pfam" id="PF07714">
    <property type="entry name" value="PK_Tyr_Ser-Thr"/>
    <property type="match status" value="3"/>
</dbReference>
<dbReference type="Proteomes" id="UP000615446">
    <property type="component" value="Unassembled WGS sequence"/>
</dbReference>
<feature type="domain" description="Protein kinase" evidence="5">
    <location>
        <begin position="390"/>
        <end position="656"/>
    </location>
</feature>
<dbReference type="PROSITE" id="PS50011">
    <property type="entry name" value="PROTEIN_KINASE_DOM"/>
    <property type="match status" value="3"/>
</dbReference>
<proteinExistence type="predicted"/>
<keyword evidence="2" id="KW-0547">Nucleotide-binding</keyword>
<keyword evidence="3 6" id="KW-0418">Kinase</keyword>
<evidence type="ECO:0000256" key="4">
    <source>
        <dbReference type="ARBA" id="ARBA00022840"/>
    </source>
</evidence>
<evidence type="ECO:0000313" key="6">
    <source>
        <dbReference type="EMBL" id="GES87852.1"/>
    </source>
</evidence>
<keyword evidence="1" id="KW-0808">Transferase</keyword>
<comment type="caution">
    <text evidence="6">The sequence shown here is derived from an EMBL/GenBank/DDBJ whole genome shotgun (WGS) entry which is preliminary data.</text>
</comment>
<organism evidence="6 7">
    <name type="scientific">Rhizophagus clarus</name>
    <dbReference type="NCBI Taxonomy" id="94130"/>
    <lineage>
        <taxon>Eukaryota</taxon>
        <taxon>Fungi</taxon>
        <taxon>Fungi incertae sedis</taxon>
        <taxon>Mucoromycota</taxon>
        <taxon>Glomeromycotina</taxon>
        <taxon>Glomeromycetes</taxon>
        <taxon>Glomerales</taxon>
        <taxon>Glomeraceae</taxon>
        <taxon>Rhizophagus</taxon>
    </lineage>
</organism>
<dbReference type="InterPro" id="IPR001245">
    <property type="entry name" value="Ser-Thr/Tyr_kinase_cat_dom"/>
</dbReference>
<accession>A0A8H3LG38</accession>
<protein>
    <submittedName>
        <fullName evidence="6">Kinase-like domain-containing protein</fullName>
    </submittedName>
</protein>
<dbReference type="PANTHER" id="PTHR44329">
    <property type="entry name" value="SERINE/THREONINE-PROTEIN KINASE TNNI3K-RELATED"/>
    <property type="match status" value="1"/>
</dbReference>
<dbReference type="InterPro" id="IPR000719">
    <property type="entry name" value="Prot_kinase_dom"/>
</dbReference>
<sequence length="1199" mass="139488">MTSYKQSGNKVIDDFISNIVYVSYGGECEFVPYDQFENIEFIANGGFGKVFKATWIDGPISDLYPYYRKRNYTVVLKKLDNSKNITSKELNELKILYRTNQSSYDFINRYHGITIDPITKDIIIIMDYYNSGDLVHYLSNDFYNISWETKLDLLFKIIQELEYIHSSGIIHRNLHSGNVLIGGYNTYIGDLGISKSAIECTNDNEKYGVIPYMAPEIFLGQKYTKASDIYSFGMIMWEFMTGRRPFWDQIHDTDLIIAICDGLRLPIITNAPEGYIEVMIKCWHPDPEKRPTANDIYWRIFSLIKRECNNNPTQIIKSPDIGPVTINNPGAIYKSRSLGCMIQSVISLRGQSIDKRSKPELSNNKIIDNFIQSYYIKVNKRMIFVPYDQFKNIEFIAEGGFSKIYKATWIDSPVFQYNIKHNTYKKNYTVVLKKLNNFKKELNKEFYQIFSQNDINCISKYFGITIDPITRDIIIIMSYYNLGNLTYYLSNKFYSISWETKLNRLEHIIYGLNYIHNDVGIIHRNLHSGNIFIGEYNTYIGDLGINKSVFECTNDNEKYGVIPYMAPEIFLGQKYTKASDIYSFGMIMWEFMTGRRPFWDRNHGMDLIIDICDGLRPPIVTNAPKGYVELMKECWNSDPGKRPIVNEIYWRINSFFDREYINTIQIIKSPDIGSVIINNPGAIFKSRSLGSIIKSAMSLRGSRVQPISEQLVYDLYNECKIKETISDNQQLLTYQICYNVKKMLKPKLSGNKVIDDFITYTQINSDNGKMEFVPYNQFKDIEFIAEGGFSKIYKATWIDGPIDNWDEIHYVHWYIVRKNNYAVVLKKLNNSKNITSKELNELKVSYQISSSKSISTNCIVRYFGITQDPITKDIMIIMPYYDSGDLMRYLKNDFYHISWKTKLYELGDIIKGLAVIHDSEIIHKDLHSGNIFFDTNKHGDGYFPYIGDLGISKSATESTENQNENYGIIPYMAPEIFQGQKYTKASDIYSFGMIMWEFMTCRRPFWNEDHDIKLIIKICDGLRPPIVTNAPEGYIELMKECWYSDPKERPEATNIRARIDEMMGNEWQNESFQKPTEIMKSSDIGPVMINNPGAIYKSRPLSCMIQSAMSLRSSRDQSNDPFYYYQNNNASIVKRKVENNTIEDTINNDDKSIKKRKLCDNENNVYISKEIELDINANFNQTPDKEYVTKEFDIDINDL</sequence>
<dbReference type="OrthoDB" id="4062651at2759"/>
<dbReference type="PRINTS" id="PR00109">
    <property type="entry name" value="TYRKINASE"/>
</dbReference>
<dbReference type="InterPro" id="IPR051681">
    <property type="entry name" value="Ser/Thr_Kinases-Pseudokinases"/>
</dbReference>
<keyword evidence="4" id="KW-0067">ATP-binding</keyword>
<reference evidence="6" key="1">
    <citation type="submission" date="2019-10" db="EMBL/GenBank/DDBJ databases">
        <title>Conservation and host-specific expression of non-tandemly repeated heterogenous ribosome RNA gene in arbuscular mycorrhizal fungi.</title>
        <authorList>
            <person name="Maeda T."/>
            <person name="Kobayashi Y."/>
            <person name="Nakagawa T."/>
            <person name="Ezawa T."/>
            <person name="Yamaguchi K."/>
            <person name="Bino T."/>
            <person name="Nishimoto Y."/>
            <person name="Shigenobu S."/>
            <person name="Kawaguchi M."/>
        </authorList>
    </citation>
    <scope>NUCLEOTIDE SEQUENCE</scope>
    <source>
        <strain evidence="6">HR1</strain>
    </source>
</reference>
<feature type="domain" description="Protein kinase" evidence="5">
    <location>
        <begin position="778"/>
        <end position="1063"/>
    </location>
</feature>
<gene>
    <name evidence="6" type="ORF">RCL2_001482400</name>
</gene>
<dbReference type="AlphaFoldDB" id="A0A8H3LG38"/>
<dbReference type="GO" id="GO:0004674">
    <property type="term" value="F:protein serine/threonine kinase activity"/>
    <property type="evidence" value="ECO:0007669"/>
    <property type="project" value="TreeGrafter"/>
</dbReference>
<dbReference type="EMBL" id="BLAL01000172">
    <property type="protein sequence ID" value="GES87852.1"/>
    <property type="molecule type" value="Genomic_DNA"/>
</dbReference>
<evidence type="ECO:0000259" key="5">
    <source>
        <dbReference type="PROSITE" id="PS50011"/>
    </source>
</evidence>